<protein>
    <recommendedName>
        <fullName evidence="2">GNAT family N-acetyltransferase</fullName>
    </recommendedName>
</protein>
<organism evidence="1">
    <name type="scientific">marine metagenome</name>
    <dbReference type="NCBI Taxonomy" id="408172"/>
    <lineage>
        <taxon>unclassified sequences</taxon>
        <taxon>metagenomes</taxon>
        <taxon>ecological metagenomes</taxon>
    </lineage>
</organism>
<name>A0A381SDS5_9ZZZZ</name>
<dbReference type="EMBL" id="UINC01002802">
    <property type="protein sequence ID" value="SVA00447.1"/>
    <property type="molecule type" value="Genomic_DNA"/>
</dbReference>
<accession>A0A381SDS5</accession>
<sequence length="163" mass="18913">MKKFVPDSVIIPTGIETKDFRIRILTINDLVKDYDAVISSVDHLRGVFGPGSSWPSTDLTLEQDLVDLGWHQKEFERRSSFAFTVMNLDESRCLGCIYVDPSEKAGYEAKAIFWVRQSEIRNDLDEKLFSAVKSWLSEEWWFTTVAFPGRQQSWEQWNSLPDK</sequence>
<reference evidence="1" key="1">
    <citation type="submission" date="2018-05" db="EMBL/GenBank/DDBJ databases">
        <authorList>
            <person name="Lanie J.A."/>
            <person name="Ng W.-L."/>
            <person name="Kazmierczak K.M."/>
            <person name="Andrzejewski T.M."/>
            <person name="Davidsen T.M."/>
            <person name="Wayne K.J."/>
            <person name="Tettelin H."/>
            <person name="Glass J.I."/>
            <person name="Rusch D."/>
            <person name="Podicherti R."/>
            <person name="Tsui H.-C.T."/>
            <person name="Winkler M.E."/>
        </authorList>
    </citation>
    <scope>NUCLEOTIDE SEQUENCE</scope>
</reference>
<proteinExistence type="predicted"/>
<evidence type="ECO:0000313" key="1">
    <source>
        <dbReference type="EMBL" id="SVA00447.1"/>
    </source>
</evidence>
<dbReference type="AlphaFoldDB" id="A0A381SDS5"/>
<gene>
    <name evidence="1" type="ORF">METZ01_LOCUS53301</name>
</gene>
<evidence type="ECO:0008006" key="2">
    <source>
        <dbReference type="Google" id="ProtNLM"/>
    </source>
</evidence>